<dbReference type="EMBL" id="HBFQ01034663">
    <property type="protein sequence ID" value="CAD8850076.1"/>
    <property type="molecule type" value="Transcribed_RNA"/>
</dbReference>
<accession>A0A7S1ACT7</accession>
<name>A0A7S1ACT7_NOCSC</name>
<evidence type="ECO:0000313" key="3">
    <source>
        <dbReference type="EMBL" id="CAD8850076.1"/>
    </source>
</evidence>
<sequence>MQRSLFVALIWPCARFFAGASQVTPTQKVITMLEGMLAKGDAEMKHEQVVFAEFSQFCQGTSTDKQREIAEAKETIEELSANIEKATAAKAQAHDKQLLHDTDAFHWTGDIKASTNVRALDKGTFDKTHTDYSESIDALNRAVNVLSDAAHDTPQALMQLQSLKLVPLEAKQQLAQFLQRSKDEPTVPEIDAYTFNSHGVLEMLKKLVVKFTDELRVIENEERDALQNHQLLVQSLSASIKQAQAQSASAVAKQNSLTEKVSADTAARDETVAVRDAATKYLADLTATCEQKSSDFKSRQSLRADELQALQKAIAVLEGDVAPIAAKHLPHDDVPAEGSALAQLFLKSSEPSQQRLVQFLESQAGRLNSRVLSAVALRAAKEPFTKVKKMIEDLIARLQSEAGEEADHHSWCNSELAVNEQTRKQKTTSAEALHTKIDVLQVSIADRTQQIKELNNATESARADLQEAREVRSAEHEANTEQIADSTGAIEAVAKAIDILEEFYNKAGKATVFTQDEPTIPKIFEDPYKGMQSENGGVIGMLQAISSDFSRLKAETTASEAKAVEEFGSFKADTEALIEDNTKDVRQQEVSRQDDMQAMETTKADLVGTQKELGASLDYFESLKQSCIIVGSGDPIADAKNRVANRDAEIESLQKALEILTP</sequence>
<evidence type="ECO:0000256" key="1">
    <source>
        <dbReference type="SAM" id="Coils"/>
    </source>
</evidence>
<feature type="coiled-coil region" evidence="1">
    <location>
        <begin position="444"/>
        <end position="471"/>
    </location>
</feature>
<feature type="coiled-coil region" evidence="1">
    <location>
        <begin position="201"/>
        <end position="246"/>
    </location>
</feature>
<evidence type="ECO:0000256" key="2">
    <source>
        <dbReference type="SAM" id="SignalP"/>
    </source>
</evidence>
<reference evidence="3" key="1">
    <citation type="submission" date="2021-01" db="EMBL/GenBank/DDBJ databases">
        <authorList>
            <person name="Corre E."/>
            <person name="Pelletier E."/>
            <person name="Niang G."/>
            <person name="Scheremetjew M."/>
            <person name="Finn R."/>
            <person name="Kale V."/>
            <person name="Holt S."/>
            <person name="Cochrane G."/>
            <person name="Meng A."/>
            <person name="Brown T."/>
            <person name="Cohen L."/>
        </authorList>
    </citation>
    <scope>NUCLEOTIDE SEQUENCE</scope>
</reference>
<proteinExistence type="predicted"/>
<organism evidence="3">
    <name type="scientific">Noctiluca scintillans</name>
    <name type="common">Sea sparkle</name>
    <name type="synonym">Red tide dinoflagellate</name>
    <dbReference type="NCBI Taxonomy" id="2966"/>
    <lineage>
        <taxon>Eukaryota</taxon>
        <taxon>Sar</taxon>
        <taxon>Alveolata</taxon>
        <taxon>Dinophyceae</taxon>
        <taxon>Noctilucales</taxon>
        <taxon>Noctilucaceae</taxon>
        <taxon>Noctiluca</taxon>
    </lineage>
</organism>
<feature type="coiled-coil region" evidence="1">
    <location>
        <begin position="62"/>
        <end position="96"/>
    </location>
</feature>
<keyword evidence="1" id="KW-0175">Coiled coil</keyword>
<dbReference type="AlphaFoldDB" id="A0A7S1ACT7"/>
<protein>
    <submittedName>
        <fullName evidence="3">Uncharacterized protein</fullName>
    </submittedName>
</protein>
<keyword evidence="2" id="KW-0732">Signal</keyword>
<feature type="signal peptide" evidence="2">
    <location>
        <begin position="1"/>
        <end position="20"/>
    </location>
</feature>
<feature type="chain" id="PRO_5031230484" evidence="2">
    <location>
        <begin position="21"/>
        <end position="662"/>
    </location>
</feature>
<gene>
    <name evidence="3" type="ORF">NSCI0253_LOCUS24426</name>
</gene>